<evidence type="ECO:0000313" key="1">
    <source>
        <dbReference type="EMBL" id="KAH9308556.1"/>
    </source>
</evidence>
<evidence type="ECO:0000313" key="2">
    <source>
        <dbReference type="Proteomes" id="UP000824469"/>
    </source>
</evidence>
<gene>
    <name evidence="1" type="ORF">KI387_036467</name>
</gene>
<dbReference type="AlphaFoldDB" id="A0AA38KSW2"/>
<reference evidence="1 2" key="1">
    <citation type="journal article" date="2021" name="Nat. Plants">
        <title>The Taxus genome provides insights into paclitaxel biosynthesis.</title>
        <authorList>
            <person name="Xiong X."/>
            <person name="Gou J."/>
            <person name="Liao Q."/>
            <person name="Li Y."/>
            <person name="Zhou Q."/>
            <person name="Bi G."/>
            <person name="Li C."/>
            <person name="Du R."/>
            <person name="Wang X."/>
            <person name="Sun T."/>
            <person name="Guo L."/>
            <person name="Liang H."/>
            <person name="Lu P."/>
            <person name="Wu Y."/>
            <person name="Zhang Z."/>
            <person name="Ro D.K."/>
            <person name="Shang Y."/>
            <person name="Huang S."/>
            <person name="Yan J."/>
        </authorList>
    </citation>
    <scope>NUCLEOTIDE SEQUENCE [LARGE SCALE GENOMIC DNA]</scope>
    <source>
        <strain evidence="1">Ta-2019</strain>
    </source>
</reference>
<accession>A0AA38KSW2</accession>
<keyword evidence="2" id="KW-1185">Reference proteome</keyword>
<sequence length="65" mass="7298">EMDQQDVNDDDENKMDDDICMMGSSLGSQQVATSMDVISARTTTNFWDCIKRVPFLSLPQGHDVD</sequence>
<organism evidence="1 2">
    <name type="scientific">Taxus chinensis</name>
    <name type="common">Chinese yew</name>
    <name type="synonym">Taxus wallichiana var. chinensis</name>
    <dbReference type="NCBI Taxonomy" id="29808"/>
    <lineage>
        <taxon>Eukaryota</taxon>
        <taxon>Viridiplantae</taxon>
        <taxon>Streptophyta</taxon>
        <taxon>Embryophyta</taxon>
        <taxon>Tracheophyta</taxon>
        <taxon>Spermatophyta</taxon>
        <taxon>Pinopsida</taxon>
        <taxon>Pinidae</taxon>
        <taxon>Conifers II</taxon>
        <taxon>Cupressales</taxon>
        <taxon>Taxaceae</taxon>
        <taxon>Taxus</taxon>
    </lineage>
</organism>
<comment type="caution">
    <text evidence="1">The sequence shown here is derived from an EMBL/GenBank/DDBJ whole genome shotgun (WGS) entry which is preliminary data.</text>
</comment>
<dbReference type="Proteomes" id="UP000824469">
    <property type="component" value="Unassembled WGS sequence"/>
</dbReference>
<feature type="non-terminal residue" evidence="1">
    <location>
        <position position="65"/>
    </location>
</feature>
<name>A0AA38KSW2_TAXCH</name>
<feature type="non-terminal residue" evidence="1">
    <location>
        <position position="1"/>
    </location>
</feature>
<dbReference type="EMBL" id="JAHRHJ020000007">
    <property type="protein sequence ID" value="KAH9308556.1"/>
    <property type="molecule type" value="Genomic_DNA"/>
</dbReference>
<proteinExistence type="predicted"/>
<protein>
    <submittedName>
        <fullName evidence="1">Uncharacterized protein</fullName>
    </submittedName>
</protein>